<dbReference type="Gene3D" id="1.20.1250.20">
    <property type="entry name" value="MFS general substrate transporter like domains"/>
    <property type="match status" value="1"/>
</dbReference>
<accession>A0A5D0U626</accession>
<dbReference type="RefSeq" id="WP_148351889.1">
    <property type="nucleotide sequence ID" value="NZ_JBHSBF010000034.1"/>
</dbReference>
<keyword evidence="2" id="KW-0813">Transport</keyword>
<comment type="subcellular location">
    <subcellularLocation>
        <location evidence="1">Cell membrane</location>
        <topology evidence="1">Multi-pass membrane protein</topology>
    </subcellularLocation>
</comment>
<feature type="transmembrane region" description="Helical" evidence="8">
    <location>
        <begin position="308"/>
        <end position="333"/>
    </location>
</feature>
<reference evidence="10 11" key="1">
    <citation type="submission" date="2019-08" db="EMBL/GenBank/DDBJ databases">
        <title>Actinomadura sp. nov. CYP1-5 isolated from mountain soil.</title>
        <authorList>
            <person name="Songsumanus A."/>
            <person name="Kuncharoen N."/>
            <person name="Kudo T."/>
            <person name="Yuki M."/>
            <person name="Igarashi Y."/>
            <person name="Tanasupawat S."/>
        </authorList>
    </citation>
    <scope>NUCLEOTIDE SEQUENCE [LARGE SCALE GENOMIC DNA]</scope>
    <source>
        <strain evidence="10 11">GKU157</strain>
    </source>
</reference>
<dbReference type="CDD" id="cd06173">
    <property type="entry name" value="MFS_MefA_like"/>
    <property type="match status" value="1"/>
</dbReference>
<feature type="transmembrane region" description="Helical" evidence="8">
    <location>
        <begin position="373"/>
        <end position="395"/>
    </location>
</feature>
<evidence type="ECO:0000256" key="2">
    <source>
        <dbReference type="ARBA" id="ARBA00022448"/>
    </source>
</evidence>
<feature type="transmembrane region" description="Helical" evidence="8">
    <location>
        <begin position="258"/>
        <end position="278"/>
    </location>
</feature>
<keyword evidence="11" id="KW-1185">Reference proteome</keyword>
<evidence type="ECO:0000256" key="5">
    <source>
        <dbReference type="ARBA" id="ARBA00022989"/>
    </source>
</evidence>
<feature type="transmembrane region" description="Helical" evidence="8">
    <location>
        <begin position="285"/>
        <end position="302"/>
    </location>
</feature>
<name>A0A5D0U626_9ACTN</name>
<keyword evidence="4 8" id="KW-0812">Transmembrane</keyword>
<protein>
    <submittedName>
        <fullName evidence="10">MFS transporter</fullName>
    </submittedName>
</protein>
<keyword evidence="6 8" id="KW-0472">Membrane</keyword>
<evidence type="ECO:0000256" key="4">
    <source>
        <dbReference type="ARBA" id="ARBA00022692"/>
    </source>
</evidence>
<evidence type="ECO:0000313" key="10">
    <source>
        <dbReference type="EMBL" id="TYC13195.1"/>
    </source>
</evidence>
<feature type="transmembrane region" description="Helical" evidence="8">
    <location>
        <begin position="345"/>
        <end position="367"/>
    </location>
</feature>
<evidence type="ECO:0000256" key="3">
    <source>
        <dbReference type="ARBA" id="ARBA00022475"/>
    </source>
</evidence>
<dbReference type="Pfam" id="PF05977">
    <property type="entry name" value="MFS_3"/>
    <property type="match status" value="1"/>
</dbReference>
<feature type="transmembrane region" description="Helical" evidence="8">
    <location>
        <begin position="49"/>
        <end position="72"/>
    </location>
</feature>
<dbReference type="InterPro" id="IPR020846">
    <property type="entry name" value="MFS_dom"/>
</dbReference>
<evidence type="ECO:0000256" key="1">
    <source>
        <dbReference type="ARBA" id="ARBA00004651"/>
    </source>
</evidence>
<keyword evidence="5 8" id="KW-1133">Transmembrane helix</keyword>
<evidence type="ECO:0000256" key="7">
    <source>
        <dbReference type="SAM" id="MobiDB-lite"/>
    </source>
</evidence>
<dbReference type="Proteomes" id="UP000322634">
    <property type="component" value="Unassembled WGS sequence"/>
</dbReference>
<feature type="transmembrane region" description="Helical" evidence="8">
    <location>
        <begin position="175"/>
        <end position="192"/>
    </location>
</feature>
<proteinExistence type="predicted"/>
<feature type="transmembrane region" description="Helical" evidence="8">
    <location>
        <begin position="12"/>
        <end position="29"/>
    </location>
</feature>
<dbReference type="OrthoDB" id="9775268at2"/>
<sequence length="441" mass="46098">MSSSLRALNSRNYRLWVSGTVLSNIGTWIQRTSQDWLVLTELTHHSGLATGITTGLQFAPLLVFSTHAGLLADRLNKRNVLIGAQSLMAVSALTLGLLVVTHTAQLWHVFACAFLLGCGTALDTPFRQAFVSEVVPRSDVPSAVSLNSASMNIARLVGPGVAGLIIAAWGTGPGFLINAGSFVAVLTGLARMRQSDMYTSGRLPRGKGQIREGLRYVRGRPDLLMIFASAGLVCTIAFNWQVTGALMASGAFHRGPRAYGLLGTCMAVGCLIAAFTNARRTRPRIALVSLASLGLGVAMTVGSQLPVYGLYAAATVPIGFFAITFINITNVSVQMTTPARFRGRVVSLYVLVLQGGTPLGAPLVGWLGTQFGARWSVLAGGLSALVAAVGGLLLMRLRPGIVRRYEDAIAAEARTDAAARGPAAGSAPEQGLADAGPAAAD</sequence>
<dbReference type="InterPro" id="IPR036259">
    <property type="entry name" value="MFS_trans_sf"/>
</dbReference>
<feature type="domain" description="Major facilitator superfamily (MFS) profile" evidence="9">
    <location>
        <begin position="1"/>
        <end position="196"/>
    </location>
</feature>
<dbReference type="PROSITE" id="PS50850">
    <property type="entry name" value="MFS"/>
    <property type="match status" value="1"/>
</dbReference>
<evidence type="ECO:0000259" key="9">
    <source>
        <dbReference type="PROSITE" id="PS50850"/>
    </source>
</evidence>
<evidence type="ECO:0000313" key="11">
    <source>
        <dbReference type="Proteomes" id="UP000322634"/>
    </source>
</evidence>
<feature type="region of interest" description="Disordered" evidence="7">
    <location>
        <begin position="420"/>
        <end position="441"/>
    </location>
</feature>
<evidence type="ECO:0000256" key="6">
    <source>
        <dbReference type="ARBA" id="ARBA00023136"/>
    </source>
</evidence>
<dbReference type="PANTHER" id="PTHR23513">
    <property type="entry name" value="INTEGRAL MEMBRANE EFFLUX PROTEIN-RELATED"/>
    <property type="match status" value="1"/>
</dbReference>
<dbReference type="AlphaFoldDB" id="A0A5D0U626"/>
<comment type="caution">
    <text evidence="10">The sequence shown here is derived from an EMBL/GenBank/DDBJ whole genome shotgun (WGS) entry which is preliminary data.</text>
</comment>
<dbReference type="PANTHER" id="PTHR23513:SF11">
    <property type="entry name" value="STAPHYLOFERRIN A TRANSPORTER"/>
    <property type="match status" value="1"/>
</dbReference>
<dbReference type="InterPro" id="IPR010290">
    <property type="entry name" value="TM_effector"/>
</dbReference>
<dbReference type="GO" id="GO:0005886">
    <property type="term" value="C:plasma membrane"/>
    <property type="evidence" value="ECO:0007669"/>
    <property type="project" value="UniProtKB-SubCell"/>
</dbReference>
<gene>
    <name evidence="10" type="ORF">FXF65_22085</name>
</gene>
<feature type="transmembrane region" description="Helical" evidence="8">
    <location>
        <begin position="223"/>
        <end position="242"/>
    </location>
</feature>
<dbReference type="SUPFAM" id="SSF103473">
    <property type="entry name" value="MFS general substrate transporter"/>
    <property type="match status" value="1"/>
</dbReference>
<feature type="transmembrane region" description="Helical" evidence="8">
    <location>
        <begin position="79"/>
        <end position="100"/>
    </location>
</feature>
<evidence type="ECO:0000256" key="8">
    <source>
        <dbReference type="SAM" id="Phobius"/>
    </source>
</evidence>
<organism evidence="10 11">
    <name type="scientific">Actinomadura syzygii</name>
    <dbReference type="NCBI Taxonomy" id="1427538"/>
    <lineage>
        <taxon>Bacteria</taxon>
        <taxon>Bacillati</taxon>
        <taxon>Actinomycetota</taxon>
        <taxon>Actinomycetes</taxon>
        <taxon>Streptosporangiales</taxon>
        <taxon>Thermomonosporaceae</taxon>
        <taxon>Actinomadura</taxon>
    </lineage>
</organism>
<dbReference type="EMBL" id="VSFF01000008">
    <property type="protein sequence ID" value="TYC13195.1"/>
    <property type="molecule type" value="Genomic_DNA"/>
</dbReference>
<keyword evidence="3" id="KW-1003">Cell membrane</keyword>
<dbReference type="GO" id="GO:0022857">
    <property type="term" value="F:transmembrane transporter activity"/>
    <property type="evidence" value="ECO:0007669"/>
    <property type="project" value="InterPro"/>
</dbReference>